<dbReference type="RefSeq" id="WP_065957920.1">
    <property type="nucleotide sequence ID" value="NZ_LWRZ01000125.1"/>
</dbReference>
<dbReference type="Proteomes" id="UP000094893">
    <property type="component" value="Unassembled WGS sequence"/>
</dbReference>
<name>A0A1C2JIA6_ACITH</name>
<comment type="caution">
    <text evidence="1">The sequence shown here is derived from an EMBL/GenBank/DDBJ whole genome shotgun (WGS) entry which is preliminary data.</text>
</comment>
<protein>
    <submittedName>
        <fullName evidence="1">Uncharacterized protein</fullName>
    </submittedName>
</protein>
<accession>A0A1C2JIA6</accession>
<organism evidence="1 2">
    <name type="scientific">Acidithiobacillus thiooxidans</name>
    <name type="common">Thiobacillus thiooxidans</name>
    <dbReference type="NCBI Taxonomy" id="930"/>
    <lineage>
        <taxon>Bacteria</taxon>
        <taxon>Pseudomonadati</taxon>
        <taxon>Pseudomonadota</taxon>
        <taxon>Acidithiobacillia</taxon>
        <taxon>Acidithiobacillales</taxon>
        <taxon>Acidithiobacillaceae</taxon>
        <taxon>Acidithiobacillus</taxon>
    </lineage>
</organism>
<evidence type="ECO:0000313" key="1">
    <source>
        <dbReference type="EMBL" id="OCX74450.1"/>
    </source>
</evidence>
<reference evidence="1 2" key="1">
    <citation type="journal article" date="2016" name="Int. J. Mol. Sci.">
        <title>Comparative genomics of the extreme acidophile Acidithiobacillus thiooxidans reveals intraspecific divergence and niche adaptation.</title>
        <authorList>
            <person name="Zhang X."/>
            <person name="Feng X."/>
            <person name="Tao J."/>
            <person name="Ma L."/>
            <person name="Xiao Y."/>
            <person name="Liang Y."/>
            <person name="Liu X."/>
            <person name="Yin H."/>
        </authorList>
    </citation>
    <scope>NUCLEOTIDE SEQUENCE [LARGE SCALE GENOMIC DNA]</scope>
    <source>
        <strain evidence="1 2">A02</strain>
    </source>
</reference>
<dbReference type="EMBL" id="LWSA01000068">
    <property type="protein sequence ID" value="OCX74450.1"/>
    <property type="molecule type" value="Genomic_DNA"/>
</dbReference>
<proteinExistence type="predicted"/>
<evidence type="ECO:0000313" key="2">
    <source>
        <dbReference type="Proteomes" id="UP000094893"/>
    </source>
</evidence>
<sequence length="117" mass="12789">MFCDATDNWLQLPLKFEQIMYGKPCRSGVVFGNSVAEVSRQNFLGVPACNPEFERDLLLEYTQSGILRAKAAGKPFGRPPALSADDRAAVVGRLAEGASIAIVAREFKTTRHKRSCG</sequence>
<gene>
    <name evidence="1" type="ORF">A6P07_05525</name>
</gene>
<dbReference type="STRING" id="930.GCA_002079865_01069"/>
<dbReference type="AlphaFoldDB" id="A0A1C2JIA6"/>